<dbReference type="EMBL" id="MQUC01000003">
    <property type="protein sequence ID" value="PRP67778.1"/>
    <property type="molecule type" value="Genomic_DNA"/>
</dbReference>
<feature type="transmembrane region" description="Helical" evidence="6">
    <location>
        <begin position="21"/>
        <end position="40"/>
    </location>
</feature>
<feature type="transmembrane region" description="Helical" evidence="6">
    <location>
        <begin position="95"/>
        <end position="118"/>
    </location>
</feature>
<accession>A0A2S9WWC0</accession>
<feature type="transmembrane region" description="Helical" evidence="6">
    <location>
        <begin position="366"/>
        <end position="386"/>
    </location>
</feature>
<evidence type="ECO:0008006" key="9">
    <source>
        <dbReference type="Google" id="ProtNLM"/>
    </source>
</evidence>
<evidence type="ECO:0000313" key="8">
    <source>
        <dbReference type="Proteomes" id="UP000239532"/>
    </source>
</evidence>
<keyword evidence="5 6" id="KW-0472">Membrane</keyword>
<feature type="transmembrane region" description="Helical" evidence="6">
    <location>
        <begin position="179"/>
        <end position="200"/>
    </location>
</feature>
<protein>
    <recommendedName>
        <fullName evidence="9">Flippase</fullName>
    </recommendedName>
</protein>
<evidence type="ECO:0000256" key="5">
    <source>
        <dbReference type="ARBA" id="ARBA00023136"/>
    </source>
</evidence>
<evidence type="ECO:0000313" key="7">
    <source>
        <dbReference type="EMBL" id="PRP67778.1"/>
    </source>
</evidence>
<dbReference type="Proteomes" id="UP000239532">
    <property type="component" value="Unassembled WGS sequence"/>
</dbReference>
<comment type="subcellular location">
    <subcellularLocation>
        <location evidence="1">Cell membrane</location>
        <topology evidence="1">Multi-pass membrane protein</topology>
    </subcellularLocation>
</comment>
<gene>
    <name evidence="7" type="ORF">BST86_12085</name>
</gene>
<dbReference type="AlphaFoldDB" id="A0A2S9WWC0"/>
<feature type="transmembrane region" description="Helical" evidence="6">
    <location>
        <begin position="52"/>
        <end position="74"/>
    </location>
</feature>
<dbReference type="RefSeq" id="WP_105983477.1">
    <property type="nucleotide sequence ID" value="NZ_MQUC01000003.1"/>
</dbReference>
<dbReference type="InterPro" id="IPR002797">
    <property type="entry name" value="Polysacc_synth"/>
</dbReference>
<organism evidence="7 8">
    <name type="scientific">Nonlabens agnitus</name>
    <dbReference type="NCBI Taxonomy" id="870484"/>
    <lineage>
        <taxon>Bacteria</taxon>
        <taxon>Pseudomonadati</taxon>
        <taxon>Bacteroidota</taxon>
        <taxon>Flavobacteriia</taxon>
        <taxon>Flavobacteriales</taxon>
        <taxon>Flavobacteriaceae</taxon>
        <taxon>Nonlabens</taxon>
    </lineage>
</organism>
<evidence type="ECO:0000256" key="3">
    <source>
        <dbReference type="ARBA" id="ARBA00022692"/>
    </source>
</evidence>
<keyword evidence="3 6" id="KW-0812">Transmembrane</keyword>
<evidence type="ECO:0000256" key="6">
    <source>
        <dbReference type="SAM" id="Phobius"/>
    </source>
</evidence>
<dbReference type="GO" id="GO:0005886">
    <property type="term" value="C:plasma membrane"/>
    <property type="evidence" value="ECO:0007669"/>
    <property type="project" value="UniProtKB-SubCell"/>
</dbReference>
<feature type="transmembrane region" description="Helical" evidence="6">
    <location>
        <begin position="301"/>
        <end position="322"/>
    </location>
</feature>
<name>A0A2S9WWC0_9FLAO</name>
<keyword evidence="4 6" id="KW-1133">Transmembrane helix</keyword>
<evidence type="ECO:0000256" key="4">
    <source>
        <dbReference type="ARBA" id="ARBA00022989"/>
    </source>
</evidence>
<proteinExistence type="predicted"/>
<evidence type="ECO:0000256" key="2">
    <source>
        <dbReference type="ARBA" id="ARBA00022475"/>
    </source>
</evidence>
<sequence>MRYIFKNYSGEEKTVAKNYSSLVVLQGLNYVLPLLIIPFLERQLGLEKFGLVMLAQYLMAFCVAATDFGFNVTATREISILKNQKGDYSTLYFKVFWARLILLLIVFMLLCLIVFTVPRFKVEWHIYLLSYGAVMGQTLLPDWFFLGIEKMKFLTIVNVGAKILFTLLLFLFISSPADYHYVPIFNSIGFMTAGLFMFIVSMKYVSWQWPNFKDSSLFYKESFQVYISNISSQLSYAANGLILGIFAGDAVVGIYSAFDKLIIAVRKMFLPFYHAMYPYLARKSFYEKKGTMKKLIPTVTIFGCIVFLLILFVGEWVVNLIYENIEIHQNVYLFKWMGLITLFTGLSSLFHSLYAPARKLFDQRMYMMLISGIFNISLSLIIVPYFQLQGTVIAAISTELLLLFIAAYFYRKDQLNG</sequence>
<keyword evidence="8" id="KW-1185">Reference proteome</keyword>
<keyword evidence="2" id="KW-1003">Cell membrane</keyword>
<dbReference type="OrthoDB" id="9815702at2"/>
<evidence type="ECO:0000256" key="1">
    <source>
        <dbReference type="ARBA" id="ARBA00004651"/>
    </source>
</evidence>
<feature type="transmembrane region" description="Helical" evidence="6">
    <location>
        <begin position="153"/>
        <end position="173"/>
    </location>
</feature>
<dbReference type="PANTHER" id="PTHR30250">
    <property type="entry name" value="PST FAMILY PREDICTED COLANIC ACID TRANSPORTER"/>
    <property type="match status" value="1"/>
</dbReference>
<reference evidence="7 8" key="1">
    <citation type="submission" date="2016-11" db="EMBL/GenBank/DDBJ databases">
        <title>Trade-off between light-utilization and light-protection in marine flavobacteria.</title>
        <authorList>
            <person name="Kumagai Y."/>
        </authorList>
    </citation>
    <scope>NUCLEOTIDE SEQUENCE [LARGE SCALE GENOMIC DNA]</scope>
    <source>
        <strain evidence="7 8">JCM 17109</strain>
    </source>
</reference>
<dbReference type="PANTHER" id="PTHR30250:SF11">
    <property type="entry name" value="O-ANTIGEN TRANSPORTER-RELATED"/>
    <property type="match status" value="1"/>
</dbReference>
<comment type="caution">
    <text evidence="7">The sequence shown here is derived from an EMBL/GenBank/DDBJ whole genome shotgun (WGS) entry which is preliminary data.</text>
</comment>
<dbReference type="InterPro" id="IPR050833">
    <property type="entry name" value="Poly_Biosynth_Transport"/>
</dbReference>
<feature type="transmembrane region" description="Helical" evidence="6">
    <location>
        <begin position="392"/>
        <end position="410"/>
    </location>
</feature>
<dbReference type="Pfam" id="PF01943">
    <property type="entry name" value="Polysacc_synt"/>
    <property type="match status" value="1"/>
</dbReference>
<feature type="transmembrane region" description="Helical" evidence="6">
    <location>
        <begin position="236"/>
        <end position="255"/>
    </location>
</feature>
<feature type="transmembrane region" description="Helical" evidence="6">
    <location>
        <begin position="334"/>
        <end position="354"/>
    </location>
</feature>